<keyword evidence="2" id="KW-0449">Lipoprotein</keyword>
<organism evidence="7 8">
    <name type="scientific">Rosa chinensis</name>
    <name type="common">China rose</name>
    <dbReference type="NCBI Taxonomy" id="74649"/>
    <lineage>
        <taxon>Eukaryota</taxon>
        <taxon>Viridiplantae</taxon>
        <taxon>Streptophyta</taxon>
        <taxon>Embryophyta</taxon>
        <taxon>Tracheophyta</taxon>
        <taxon>Spermatophyta</taxon>
        <taxon>Magnoliopsida</taxon>
        <taxon>eudicotyledons</taxon>
        <taxon>Gunneridae</taxon>
        <taxon>Pentapetalae</taxon>
        <taxon>rosids</taxon>
        <taxon>fabids</taxon>
        <taxon>Rosales</taxon>
        <taxon>Rosaceae</taxon>
        <taxon>Rosoideae</taxon>
        <taxon>Rosoideae incertae sedis</taxon>
        <taxon>Rosa</taxon>
    </lineage>
</organism>
<dbReference type="FunFam" id="1.20.58.1040:FF:000003">
    <property type="entry name" value="glucan endo-1,3-beta-glucosidase 7"/>
    <property type="match status" value="1"/>
</dbReference>
<keyword evidence="2" id="KW-0472">Membrane</keyword>
<dbReference type="PANTHER" id="PTHR31044">
    <property type="entry name" value="BETA-1,3 GLUCANASE"/>
    <property type="match status" value="1"/>
</dbReference>
<dbReference type="GO" id="GO:0098552">
    <property type="term" value="C:side of membrane"/>
    <property type="evidence" value="ECO:0007669"/>
    <property type="project" value="UniProtKB-KW"/>
</dbReference>
<feature type="domain" description="X8" evidence="6">
    <location>
        <begin position="37"/>
        <end position="121"/>
    </location>
</feature>
<evidence type="ECO:0000313" key="8">
    <source>
        <dbReference type="Proteomes" id="UP000238479"/>
    </source>
</evidence>
<name>A0A2P6Q5C9_ROSCH</name>
<dbReference type="InterPro" id="IPR012946">
    <property type="entry name" value="X8"/>
</dbReference>
<dbReference type="GO" id="GO:0005886">
    <property type="term" value="C:plasma membrane"/>
    <property type="evidence" value="ECO:0007669"/>
    <property type="project" value="UniProtKB-SubCell"/>
</dbReference>
<dbReference type="STRING" id="74649.A0A2P6Q5C9"/>
<proteinExistence type="predicted"/>
<dbReference type="PANTHER" id="PTHR31044:SF71">
    <property type="entry name" value="MAJOR POLLEN ALLERGEN OLE E 10-LIKE"/>
    <property type="match status" value="1"/>
</dbReference>
<feature type="chain" id="PRO_5015175129" evidence="5">
    <location>
        <begin position="32"/>
        <end position="122"/>
    </location>
</feature>
<dbReference type="Pfam" id="PF07983">
    <property type="entry name" value="X8"/>
    <property type="match status" value="1"/>
</dbReference>
<reference evidence="7 8" key="1">
    <citation type="journal article" date="2018" name="Nat. Genet.">
        <title>The Rosa genome provides new insights in the design of modern roses.</title>
        <authorList>
            <person name="Bendahmane M."/>
        </authorList>
    </citation>
    <scope>NUCLEOTIDE SEQUENCE [LARGE SCALE GENOMIC DNA]</scope>
    <source>
        <strain evidence="8">cv. Old Blush</strain>
    </source>
</reference>
<dbReference type="InterPro" id="IPR044788">
    <property type="entry name" value="X8_dom_prot"/>
</dbReference>
<evidence type="ECO:0000313" key="7">
    <source>
        <dbReference type="EMBL" id="PRQ29390.1"/>
    </source>
</evidence>
<evidence type="ECO:0000256" key="1">
    <source>
        <dbReference type="ARBA" id="ARBA00004609"/>
    </source>
</evidence>
<accession>A0A2P6Q5C9</accession>
<dbReference type="Proteomes" id="UP000238479">
    <property type="component" value="Chromosome 5"/>
</dbReference>
<dbReference type="AlphaFoldDB" id="A0A2P6Q5C9"/>
<dbReference type="EMBL" id="PDCK01000043">
    <property type="protein sequence ID" value="PRQ29390.1"/>
    <property type="molecule type" value="Genomic_DNA"/>
</dbReference>
<keyword evidence="8" id="KW-1185">Reference proteome</keyword>
<feature type="signal peptide" evidence="5">
    <location>
        <begin position="1"/>
        <end position="31"/>
    </location>
</feature>
<dbReference type="GO" id="GO:0042973">
    <property type="term" value="F:glucan endo-1,3-beta-D-glucosidase activity"/>
    <property type="evidence" value="ECO:0007669"/>
    <property type="project" value="UniProtKB-EC"/>
</dbReference>
<keyword evidence="3 5" id="KW-0732">Signal</keyword>
<comment type="caution">
    <text evidence="7">The sequence shown here is derived from an EMBL/GenBank/DDBJ whole genome shotgun (WGS) entry which is preliminary data.</text>
</comment>
<gene>
    <name evidence="7" type="ORF">RchiOBHm_Chr5g0013361</name>
</gene>
<dbReference type="SMART" id="SM00768">
    <property type="entry name" value="X8"/>
    <property type="match status" value="1"/>
</dbReference>
<evidence type="ECO:0000256" key="2">
    <source>
        <dbReference type="ARBA" id="ARBA00022622"/>
    </source>
</evidence>
<dbReference type="Gramene" id="PRQ29390">
    <property type="protein sequence ID" value="PRQ29390"/>
    <property type="gene ID" value="RchiOBHm_Chr5g0013361"/>
</dbReference>
<dbReference type="Gene3D" id="1.20.58.1040">
    <property type="match status" value="1"/>
</dbReference>
<dbReference type="EC" id="3.2.1.39" evidence="7"/>
<sequence length="122" mass="13372">MAQSRSALSISILFLLLLFIHFPGGPIKVVSEDENKTWCVAKPSATDSELSANIQFACNQLKDCKVIQEGGSCYNPNSLINHASVVMNLYYKAVGQNSWNCDFRGSALITQTDPSYGNCKYA</sequence>
<evidence type="ECO:0000256" key="3">
    <source>
        <dbReference type="ARBA" id="ARBA00022729"/>
    </source>
</evidence>
<keyword evidence="7" id="KW-0378">Hydrolase</keyword>
<keyword evidence="2" id="KW-0336">GPI-anchor</keyword>
<dbReference type="OMA" id="QSQGDWC"/>
<dbReference type="GO" id="GO:0009506">
    <property type="term" value="C:plasmodesma"/>
    <property type="evidence" value="ECO:0007669"/>
    <property type="project" value="UniProtKB-ARBA"/>
</dbReference>
<dbReference type="OrthoDB" id="1928574at2759"/>
<keyword evidence="4" id="KW-1015">Disulfide bond</keyword>
<keyword evidence="7" id="KW-0326">Glycosidase</keyword>
<keyword evidence="2" id="KW-0325">Glycoprotein</keyword>
<protein>
    <submittedName>
        <fullName evidence="7">Putative glucan endo-1,3-beta-D-glucosidase</fullName>
        <ecNumber evidence="7">3.2.1.39</ecNumber>
    </submittedName>
</protein>
<evidence type="ECO:0000256" key="4">
    <source>
        <dbReference type="ARBA" id="ARBA00023157"/>
    </source>
</evidence>
<evidence type="ECO:0000259" key="6">
    <source>
        <dbReference type="SMART" id="SM00768"/>
    </source>
</evidence>
<evidence type="ECO:0000256" key="5">
    <source>
        <dbReference type="SAM" id="SignalP"/>
    </source>
</evidence>
<comment type="subcellular location">
    <subcellularLocation>
        <location evidence="1">Cell membrane</location>
        <topology evidence="1">Lipid-anchor</topology>
        <topology evidence="1">GPI-anchor</topology>
    </subcellularLocation>
</comment>